<proteinExistence type="predicted"/>
<evidence type="ECO:0000256" key="1">
    <source>
        <dbReference type="SAM" id="MobiDB-lite"/>
    </source>
</evidence>
<reference evidence="2 3" key="1">
    <citation type="submission" date="2014-06" db="EMBL/GenBank/DDBJ databases">
        <authorList>
            <person name="Swart Estienne"/>
        </authorList>
    </citation>
    <scope>NUCLEOTIDE SEQUENCE [LARGE SCALE GENOMIC DNA]</scope>
    <source>
        <strain evidence="2 3">130c</strain>
    </source>
</reference>
<feature type="compositionally biased region" description="Polar residues" evidence="1">
    <location>
        <begin position="1"/>
        <end position="22"/>
    </location>
</feature>
<sequence>MNYQRSLQNQTTIENANTSIPANDNENSSESTNNTQNNNTDQTGNNTNNSNQTDNPQNNTVPDPVPTTNPTDQNNDSEDDSETDCLNSKSNCTNFEIYMAENNYKWSQQIQQYQFSFYFVIGDYIKDRKKENKRSSPRKMKTLIFPDLYSP</sequence>
<dbReference type="EMBL" id="CCKQ01004987">
    <property type="protein sequence ID" value="CDW76133.1"/>
    <property type="molecule type" value="Genomic_DNA"/>
</dbReference>
<accession>A0A078A3M8</accession>
<name>A0A078A3M8_STYLE</name>
<dbReference type="OMA" id="FEPWEVA"/>
<keyword evidence="3" id="KW-1185">Reference proteome</keyword>
<feature type="region of interest" description="Disordered" evidence="1">
    <location>
        <begin position="1"/>
        <end position="87"/>
    </location>
</feature>
<dbReference type="AlphaFoldDB" id="A0A078A3M8"/>
<dbReference type="InParanoid" id="A0A078A3M8"/>
<organism evidence="2 3">
    <name type="scientific">Stylonychia lemnae</name>
    <name type="common">Ciliate</name>
    <dbReference type="NCBI Taxonomy" id="5949"/>
    <lineage>
        <taxon>Eukaryota</taxon>
        <taxon>Sar</taxon>
        <taxon>Alveolata</taxon>
        <taxon>Ciliophora</taxon>
        <taxon>Intramacronucleata</taxon>
        <taxon>Spirotrichea</taxon>
        <taxon>Stichotrichia</taxon>
        <taxon>Sporadotrichida</taxon>
        <taxon>Oxytrichidae</taxon>
        <taxon>Stylonychinae</taxon>
        <taxon>Stylonychia</taxon>
    </lineage>
</organism>
<evidence type="ECO:0000313" key="3">
    <source>
        <dbReference type="Proteomes" id="UP000039865"/>
    </source>
</evidence>
<evidence type="ECO:0000313" key="2">
    <source>
        <dbReference type="EMBL" id="CDW76133.1"/>
    </source>
</evidence>
<feature type="compositionally biased region" description="Low complexity" evidence="1">
    <location>
        <begin position="23"/>
        <end position="74"/>
    </location>
</feature>
<dbReference type="Proteomes" id="UP000039865">
    <property type="component" value="Unassembled WGS sequence"/>
</dbReference>
<protein>
    <submittedName>
        <fullName evidence="2">Uncharacterized protein</fullName>
    </submittedName>
</protein>
<gene>
    <name evidence="2" type="primary">Contig1461.g1595</name>
    <name evidence="2" type="ORF">STYLEM_5131</name>
</gene>